<dbReference type="PROSITE" id="PS51077">
    <property type="entry name" value="HTH_ICLR"/>
    <property type="match status" value="1"/>
</dbReference>
<evidence type="ECO:0000256" key="3">
    <source>
        <dbReference type="ARBA" id="ARBA00023163"/>
    </source>
</evidence>
<dbReference type="InterPro" id="IPR036388">
    <property type="entry name" value="WH-like_DNA-bd_sf"/>
</dbReference>
<dbReference type="GO" id="GO:0045892">
    <property type="term" value="P:negative regulation of DNA-templated transcription"/>
    <property type="evidence" value="ECO:0007669"/>
    <property type="project" value="TreeGrafter"/>
</dbReference>
<feature type="domain" description="HTH iclR-type" evidence="4">
    <location>
        <begin position="19"/>
        <end position="81"/>
    </location>
</feature>
<proteinExistence type="predicted"/>
<feature type="domain" description="IclR-ED" evidence="5">
    <location>
        <begin position="82"/>
        <end position="265"/>
    </location>
</feature>
<dbReference type="PANTHER" id="PTHR30136">
    <property type="entry name" value="HELIX-TURN-HELIX TRANSCRIPTIONAL REGULATOR, ICLR FAMILY"/>
    <property type="match status" value="1"/>
</dbReference>
<evidence type="ECO:0000313" key="7">
    <source>
        <dbReference type="Proteomes" id="UP000294664"/>
    </source>
</evidence>
<accession>A0A4R3LW72</accession>
<evidence type="ECO:0000259" key="4">
    <source>
        <dbReference type="PROSITE" id="PS51077"/>
    </source>
</evidence>
<dbReference type="OrthoDB" id="8438735at2"/>
<dbReference type="Gene3D" id="1.10.10.10">
    <property type="entry name" value="Winged helix-like DNA-binding domain superfamily/Winged helix DNA-binding domain"/>
    <property type="match status" value="1"/>
</dbReference>
<dbReference type="SUPFAM" id="SSF46785">
    <property type="entry name" value="Winged helix' DNA-binding domain"/>
    <property type="match status" value="1"/>
</dbReference>
<keyword evidence="1" id="KW-0805">Transcription regulation</keyword>
<evidence type="ECO:0000313" key="6">
    <source>
        <dbReference type="EMBL" id="TCT04376.1"/>
    </source>
</evidence>
<dbReference type="Pfam" id="PF09339">
    <property type="entry name" value="HTH_IclR"/>
    <property type="match status" value="1"/>
</dbReference>
<dbReference type="InterPro" id="IPR029016">
    <property type="entry name" value="GAF-like_dom_sf"/>
</dbReference>
<dbReference type="EMBL" id="SMAI01000007">
    <property type="protein sequence ID" value="TCT04376.1"/>
    <property type="molecule type" value="Genomic_DNA"/>
</dbReference>
<dbReference type="PROSITE" id="PS51078">
    <property type="entry name" value="ICLR_ED"/>
    <property type="match status" value="1"/>
</dbReference>
<gene>
    <name evidence="6" type="ORF">EDC64_107194</name>
</gene>
<dbReference type="PANTHER" id="PTHR30136:SF35">
    <property type="entry name" value="HTH-TYPE TRANSCRIPTIONAL REGULATOR RV1719"/>
    <property type="match status" value="1"/>
</dbReference>
<dbReference type="InterPro" id="IPR036390">
    <property type="entry name" value="WH_DNA-bd_sf"/>
</dbReference>
<sequence>MLRPPASPPADPEPKTGGVQSLERAFGILEEVARHRQGISLAELAKAIGLHNSTTFHLAKTMVSLGYLRQERDTKRYHLGGMVFSLAANALNEIELVGVATPILEQIARDTGETAHFALRSGDDVVVAARALGPGAFQLVDRAGGLRPAHCTGLGKVLLAALTPEAFEAYLATAKLDPWTAKSITDPAELRADIERVRKHGVAYDDGEFDTEVRCIAVPVRDFTGRTIGSLGISGPIWRLTLQRVEEKRAILLQAADKFSSELGHPGGR</sequence>
<keyword evidence="7" id="KW-1185">Reference proteome</keyword>
<keyword evidence="2" id="KW-0238">DNA-binding</keyword>
<dbReference type="AlphaFoldDB" id="A0A4R3LW72"/>
<dbReference type="SMART" id="SM00346">
    <property type="entry name" value="HTH_ICLR"/>
    <property type="match status" value="1"/>
</dbReference>
<dbReference type="Gene3D" id="3.30.450.40">
    <property type="match status" value="1"/>
</dbReference>
<dbReference type="FunFam" id="1.10.10.10:FF:000056">
    <property type="entry name" value="IclR family transcriptional regulator"/>
    <property type="match status" value="1"/>
</dbReference>
<dbReference type="GO" id="GO:0003700">
    <property type="term" value="F:DNA-binding transcription factor activity"/>
    <property type="evidence" value="ECO:0007669"/>
    <property type="project" value="TreeGrafter"/>
</dbReference>
<dbReference type="Pfam" id="PF01614">
    <property type="entry name" value="IclR_C"/>
    <property type="match status" value="1"/>
</dbReference>
<evidence type="ECO:0000256" key="2">
    <source>
        <dbReference type="ARBA" id="ARBA00023125"/>
    </source>
</evidence>
<dbReference type="GO" id="GO:0003677">
    <property type="term" value="F:DNA binding"/>
    <property type="evidence" value="ECO:0007669"/>
    <property type="project" value="UniProtKB-KW"/>
</dbReference>
<dbReference type="InterPro" id="IPR005471">
    <property type="entry name" value="Tscrpt_reg_IclR_N"/>
</dbReference>
<evidence type="ECO:0000259" key="5">
    <source>
        <dbReference type="PROSITE" id="PS51078"/>
    </source>
</evidence>
<protein>
    <submittedName>
        <fullName evidence="6">IclR family transcriptional regulator</fullName>
    </submittedName>
</protein>
<dbReference type="SUPFAM" id="SSF55781">
    <property type="entry name" value="GAF domain-like"/>
    <property type="match status" value="1"/>
</dbReference>
<keyword evidence="3" id="KW-0804">Transcription</keyword>
<organism evidence="6 7">
    <name type="scientific">Aquabacter spiritensis</name>
    <dbReference type="NCBI Taxonomy" id="933073"/>
    <lineage>
        <taxon>Bacteria</taxon>
        <taxon>Pseudomonadati</taxon>
        <taxon>Pseudomonadota</taxon>
        <taxon>Alphaproteobacteria</taxon>
        <taxon>Hyphomicrobiales</taxon>
        <taxon>Xanthobacteraceae</taxon>
        <taxon>Aquabacter</taxon>
    </lineage>
</organism>
<dbReference type="InterPro" id="IPR050707">
    <property type="entry name" value="HTH_MetabolicPath_Reg"/>
</dbReference>
<reference evidence="6 7" key="1">
    <citation type="submission" date="2019-03" db="EMBL/GenBank/DDBJ databases">
        <title>Genomic Encyclopedia of Type Strains, Phase IV (KMG-IV): sequencing the most valuable type-strain genomes for metagenomic binning, comparative biology and taxonomic classification.</title>
        <authorList>
            <person name="Goeker M."/>
        </authorList>
    </citation>
    <scope>NUCLEOTIDE SEQUENCE [LARGE SCALE GENOMIC DNA]</scope>
    <source>
        <strain evidence="6 7">DSM 9035</strain>
    </source>
</reference>
<name>A0A4R3LW72_9HYPH</name>
<dbReference type="RefSeq" id="WP_132031970.1">
    <property type="nucleotide sequence ID" value="NZ_SMAI01000007.1"/>
</dbReference>
<evidence type="ECO:0000256" key="1">
    <source>
        <dbReference type="ARBA" id="ARBA00023015"/>
    </source>
</evidence>
<comment type="caution">
    <text evidence="6">The sequence shown here is derived from an EMBL/GenBank/DDBJ whole genome shotgun (WGS) entry which is preliminary data.</text>
</comment>
<dbReference type="InterPro" id="IPR014757">
    <property type="entry name" value="Tscrpt_reg_IclR_C"/>
</dbReference>
<dbReference type="Proteomes" id="UP000294664">
    <property type="component" value="Unassembled WGS sequence"/>
</dbReference>